<dbReference type="RefSeq" id="WP_090155917.1">
    <property type="nucleotide sequence ID" value="NZ_FNAN01000017.1"/>
</dbReference>
<dbReference type="InterPro" id="IPR013249">
    <property type="entry name" value="RNA_pol_sigma70_r4_t2"/>
</dbReference>
<dbReference type="GO" id="GO:0003677">
    <property type="term" value="F:DNA binding"/>
    <property type="evidence" value="ECO:0007669"/>
    <property type="project" value="InterPro"/>
</dbReference>
<proteinExistence type="inferred from homology"/>
<reference evidence="8" key="1">
    <citation type="submission" date="2016-10" db="EMBL/GenBank/DDBJ databases">
        <authorList>
            <person name="Varghese N."/>
            <person name="Submissions S."/>
        </authorList>
    </citation>
    <scope>NUCLEOTIDE SEQUENCE [LARGE SCALE GENOMIC DNA]</scope>
    <source>
        <strain evidence="8">DSM 25329</strain>
    </source>
</reference>
<dbReference type="Gene3D" id="1.10.1740.10">
    <property type="match status" value="1"/>
</dbReference>
<evidence type="ECO:0000256" key="3">
    <source>
        <dbReference type="ARBA" id="ARBA00023082"/>
    </source>
</evidence>
<dbReference type="Gene3D" id="1.10.10.10">
    <property type="entry name" value="Winged helix-like DNA-binding domain superfamily/Winged helix DNA-binding domain"/>
    <property type="match status" value="1"/>
</dbReference>
<dbReference type="EMBL" id="FNAN01000017">
    <property type="protein sequence ID" value="SDG30690.1"/>
    <property type="molecule type" value="Genomic_DNA"/>
</dbReference>
<keyword evidence="8" id="KW-1185">Reference proteome</keyword>
<gene>
    <name evidence="7" type="ORF">SAMN04487996_117103</name>
</gene>
<keyword evidence="4" id="KW-0804">Transcription</keyword>
<dbReference type="GO" id="GO:0016987">
    <property type="term" value="F:sigma factor activity"/>
    <property type="evidence" value="ECO:0007669"/>
    <property type="project" value="UniProtKB-KW"/>
</dbReference>
<keyword evidence="2" id="KW-0805">Transcription regulation</keyword>
<dbReference type="SUPFAM" id="SSF88946">
    <property type="entry name" value="Sigma2 domain of RNA polymerase sigma factors"/>
    <property type="match status" value="1"/>
</dbReference>
<evidence type="ECO:0000259" key="5">
    <source>
        <dbReference type="Pfam" id="PF04542"/>
    </source>
</evidence>
<evidence type="ECO:0000313" key="7">
    <source>
        <dbReference type="EMBL" id="SDG30690.1"/>
    </source>
</evidence>
<dbReference type="InterPro" id="IPR036388">
    <property type="entry name" value="WH-like_DNA-bd_sf"/>
</dbReference>
<keyword evidence="3" id="KW-0731">Sigma factor</keyword>
<evidence type="ECO:0000259" key="6">
    <source>
        <dbReference type="Pfam" id="PF08281"/>
    </source>
</evidence>
<feature type="domain" description="RNA polymerase sigma factor 70 region 4 type 2" evidence="6">
    <location>
        <begin position="123"/>
        <end position="172"/>
    </location>
</feature>
<evidence type="ECO:0000256" key="1">
    <source>
        <dbReference type="ARBA" id="ARBA00010641"/>
    </source>
</evidence>
<name>A0A1G7T7V6_9BACT</name>
<dbReference type="InterPro" id="IPR007627">
    <property type="entry name" value="RNA_pol_sigma70_r2"/>
</dbReference>
<dbReference type="InterPro" id="IPR013325">
    <property type="entry name" value="RNA_pol_sigma_r2"/>
</dbReference>
<accession>A0A1G7T7V6</accession>
<dbReference type="NCBIfam" id="TIGR02937">
    <property type="entry name" value="sigma70-ECF"/>
    <property type="match status" value="1"/>
</dbReference>
<dbReference type="STRING" id="659014.SAMN04487996_117103"/>
<dbReference type="Pfam" id="PF08281">
    <property type="entry name" value="Sigma70_r4_2"/>
    <property type="match status" value="1"/>
</dbReference>
<dbReference type="InterPro" id="IPR039425">
    <property type="entry name" value="RNA_pol_sigma-70-like"/>
</dbReference>
<dbReference type="Pfam" id="PF04542">
    <property type="entry name" value="Sigma70_r2"/>
    <property type="match status" value="1"/>
</dbReference>
<dbReference type="OrthoDB" id="679904at2"/>
<dbReference type="AlphaFoldDB" id="A0A1G7T7V6"/>
<comment type="similarity">
    <text evidence="1">Belongs to the sigma-70 factor family. ECF subfamily.</text>
</comment>
<feature type="domain" description="RNA polymerase sigma-70 region 2" evidence="5">
    <location>
        <begin position="26"/>
        <end position="89"/>
    </location>
</feature>
<evidence type="ECO:0000313" key="8">
    <source>
        <dbReference type="Proteomes" id="UP000198748"/>
    </source>
</evidence>
<organism evidence="7 8">
    <name type="scientific">Dyadobacter soli</name>
    <dbReference type="NCBI Taxonomy" id="659014"/>
    <lineage>
        <taxon>Bacteria</taxon>
        <taxon>Pseudomonadati</taxon>
        <taxon>Bacteroidota</taxon>
        <taxon>Cytophagia</taxon>
        <taxon>Cytophagales</taxon>
        <taxon>Spirosomataceae</taxon>
        <taxon>Dyadobacter</taxon>
    </lineage>
</organism>
<dbReference type="Proteomes" id="UP000198748">
    <property type="component" value="Unassembled WGS sequence"/>
</dbReference>
<dbReference type="InterPro" id="IPR014284">
    <property type="entry name" value="RNA_pol_sigma-70_dom"/>
</dbReference>
<protein>
    <submittedName>
        <fullName evidence="7">RNA polymerase sigma-70 factor, ECF subfamily</fullName>
    </submittedName>
</protein>
<sequence>MNYQDLPDESLLGLLIAGDSKAFEAIYQRYWRKLFGFTYQLVGSKEDCEEIIHDLMTSLWQNRERSNIRNLQVYIFIAARNLSNKYIKSKIDFRKYLEYQLINEILDNGDAEKIISPRDLDFAIEKALKKMPEKTATIFRLSKMDNMPVKKIALQMHLTDKAVEYHITKSLKVLREQLRGFTSYN</sequence>
<dbReference type="PANTHER" id="PTHR43133">
    <property type="entry name" value="RNA POLYMERASE ECF-TYPE SIGMA FACTO"/>
    <property type="match status" value="1"/>
</dbReference>
<dbReference type="InterPro" id="IPR013324">
    <property type="entry name" value="RNA_pol_sigma_r3/r4-like"/>
</dbReference>
<dbReference type="SUPFAM" id="SSF88659">
    <property type="entry name" value="Sigma3 and sigma4 domains of RNA polymerase sigma factors"/>
    <property type="match status" value="1"/>
</dbReference>
<dbReference type="GO" id="GO:0006352">
    <property type="term" value="P:DNA-templated transcription initiation"/>
    <property type="evidence" value="ECO:0007669"/>
    <property type="project" value="InterPro"/>
</dbReference>
<dbReference type="PANTHER" id="PTHR43133:SF46">
    <property type="entry name" value="RNA POLYMERASE SIGMA-70 FACTOR ECF SUBFAMILY"/>
    <property type="match status" value="1"/>
</dbReference>
<evidence type="ECO:0000256" key="4">
    <source>
        <dbReference type="ARBA" id="ARBA00023163"/>
    </source>
</evidence>
<evidence type="ECO:0000256" key="2">
    <source>
        <dbReference type="ARBA" id="ARBA00023015"/>
    </source>
</evidence>